<dbReference type="RefSeq" id="WP_050607443.1">
    <property type="nucleotide sequence ID" value="NZ_CABKUB010000006.1"/>
</dbReference>
<accession>A0A6M0RBS6</accession>
<comment type="caution">
    <text evidence="2">The sequence shown here is derived from an EMBL/GenBank/DDBJ whole genome shotgun (WGS) entry which is preliminary data.</text>
</comment>
<keyword evidence="2" id="KW-0378">Hydrolase</keyword>
<protein>
    <submittedName>
        <fullName evidence="2">Murein hydrolase</fullName>
    </submittedName>
</protein>
<dbReference type="EMBL" id="SXDP01000012">
    <property type="protein sequence ID" value="NEZ47761.1"/>
    <property type="molecule type" value="Genomic_DNA"/>
</dbReference>
<dbReference type="GO" id="GO:0016787">
    <property type="term" value="F:hydrolase activity"/>
    <property type="evidence" value="ECO:0007669"/>
    <property type="project" value="UniProtKB-KW"/>
</dbReference>
<evidence type="ECO:0000313" key="2">
    <source>
        <dbReference type="EMBL" id="NEZ47761.1"/>
    </source>
</evidence>
<name>A0A6M0RBS6_9CLOT</name>
<gene>
    <name evidence="2" type="ORF">FDF74_11275</name>
</gene>
<evidence type="ECO:0000313" key="3">
    <source>
        <dbReference type="Proteomes" id="UP000473885"/>
    </source>
</evidence>
<keyword evidence="3" id="KW-1185">Reference proteome</keyword>
<dbReference type="OrthoDB" id="3186156at2"/>
<proteinExistence type="predicted"/>
<organism evidence="2 3">
    <name type="scientific">Clostridium niameyense</name>
    <dbReference type="NCBI Taxonomy" id="1622073"/>
    <lineage>
        <taxon>Bacteria</taxon>
        <taxon>Bacillati</taxon>
        <taxon>Bacillota</taxon>
        <taxon>Clostridia</taxon>
        <taxon>Eubacteriales</taxon>
        <taxon>Clostridiaceae</taxon>
        <taxon>Clostridium</taxon>
    </lineage>
</organism>
<reference evidence="2 3" key="1">
    <citation type="submission" date="2019-04" db="EMBL/GenBank/DDBJ databases">
        <title>Genome sequencing of Clostridium botulinum Groups I-IV and Clostridium butyricum.</title>
        <authorList>
            <person name="Brunt J."/>
            <person name="Van Vliet A.H.M."/>
            <person name="Stringer S.C."/>
            <person name="Carter A.T."/>
            <person name="Peck M.W."/>
        </authorList>
    </citation>
    <scope>NUCLEOTIDE SEQUENCE [LARGE SCALE GENOMIC DNA]</scope>
    <source>
        <strain evidence="2 3">IFR 18/094</strain>
    </source>
</reference>
<dbReference type="InterPro" id="IPR039564">
    <property type="entry name" value="Peptidase_C39-like"/>
</dbReference>
<dbReference type="AlphaFoldDB" id="A0A6M0RBS6"/>
<evidence type="ECO:0000259" key="1">
    <source>
        <dbReference type="Pfam" id="PF13529"/>
    </source>
</evidence>
<dbReference type="Gene3D" id="3.90.70.10">
    <property type="entry name" value="Cysteine proteinases"/>
    <property type="match status" value="1"/>
</dbReference>
<feature type="domain" description="Peptidase C39-like" evidence="1">
    <location>
        <begin position="38"/>
        <end position="174"/>
    </location>
</feature>
<sequence length="209" mass="23550">MKKPTSKVIKIFLICLLGLSLIFIKGLYFKKYSRGHDKIPYYSQRDIRWSKELYGKKGTIKKSGCGPTSLAMVISGLTGREDINPKVIADWSFKHGYRAEGKGSYWSLMTNGGQAFELRVEQVSRKEKNKILKALKNGKIIIVSVDKGKIAKGGHFIVLRGITRDDRILMYDPNSVLNSNIAWNVDTILNESSKNAGEKGSPFWVFSKK</sequence>
<dbReference type="Pfam" id="PF13529">
    <property type="entry name" value="Peptidase_C39_2"/>
    <property type="match status" value="1"/>
</dbReference>
<dbReference type="Proteomes" id="UP000473885">
    <property type="component" value="Unassembled WGS sequence"/>
</dbReference>